<reference evidence="4 5" key="1">
    <citation type="submission" date="2011-01" db="EMBL/GenBank/DDBJ databases">
        <title>Complete sequence of Pseudoxanthomonas suwonensis 11-1.</title>
        <authorList>
            <consortium name="US DOE Joint Genome Institute"/>
            <person name="Lucas S."/>
            <person name="Copeland A."/>
            <person name="Lapidus A."/>
            <person name="Cheng J.-F."/>
            <person name="Goodwin L."/>
            <person name="Pitluck S."/>
            <person name="Teshima H."/>
            <person name="Detter J.C."/>
            <person name="Han C."/>
            <person name="Tapia R."/>
            <person name="Land M."/>
            <person name="Hauser L."/>
            <person name="Kyrpides N."/>
            <person name="Ivanova N."/>
            <person name="Ovchinnikova G."/>
            <person name="Siebers A.K."/>
            <person name="Allgaier M."/>
            <person name="Thelen M.P."/>
            <person name="Hugenholtz P."/>
            <person name="Gladden J."/>
            <person name="Woyke T."/>
        </authorList>
    </citation>
    <scope>NUCLEOTIDE SEQUENCE [LARGE SCALE GENOMIC DNA]</scope>
    <source>
        <strain evidence="5">11-1</strain>
    </source>
</reference>
<dbReference type="AlphaFoldDB" id="E6WPB6"/>
<dbReference type="KEGG" id="psu:Psesu_0227"/>
<evidence type="ECO:0000259" key="3">
    <source>
        <dbReference type="Pfam" id="PF14237"/>
    </source>
</evidence>
<gene>
    <name evidence="4" type="ordered locus">Psesu_0227</name>
</gene>
<keyword evidence="2" id="KW-1133">Transmembrane helix</keyword>
<evidence type="ECO:0000313" key="5">
    <source>
        <dbReference type="Proteomes" id="UP000008632"/>
    </source>
</evidence>
<protein>
    <submittedName>
        <fullName evidence="4">PilA-related fimbrial protein</fullName>
    </submittedName>
</protein>
<dbReference type="GO" id="GO:0009289">
    <property type="term" value="C:pilus"/>
    <property type="evidence" value="ECO:0007669"/>
    <property type="project" value="InterPro"/>
</dbReference>
<dbReference type="GO" id="GO:0007155">
    <property type="term" value="P:cell adhesion"/>
    <property type="evidence" value="ECO:0007669"/>
    <property type="project" value="InterPro"/>
</dbReference>
<dbReference type="RefSeq" id="WP_013533919.1">
    <property type="nucleotide sequence ID" value="NC_014924.1"/>
</dbReference>
<evidence type="ECO:0000256" key="1">
    <source>
        <dbReference type="ARBA" id="ARBA00005233"/>
    </source>
</evidence>
<dbReference type="Pfam" id="PF00114">
    <property type="entry name" value="Pilin"/>
    <property type="match status" value="1"/>
</dbReference>
<dbReference type="EMBL" id="CP002446">
    <property type="protein sequence ID" value="ADV26089.1"/>
    <property type="molecule type" value="Genomic_DNA"/>
</dbReference>
<dbReference type="STRING" id="743721.Psesu_0227"/>
<feature type="domain" description="GYF" evidence="3">
    <location>
        <begin position="4"/>
        <end position="50"/>
    </location>
</feature>
<dbReference type="HOGENOM" id="CLU_091705_0_0_6"/>
<evidence type="ECO:0000313" key="4">
    <source>
        <dbReference type="EMBL" id="ADV26089.1"/>
    </source>
</evidence>
<dbReference type="InterPro" id="IPR001082">
    <property type="entry name" value="Pilin"/>
</dbReference>
<dbReference type="SUPFAM" id="SSF54523">
    <property type="entry name" value="Pili subunits"/>
    <property type="match status" value="1"/>
</dbReference>
<dbReference type="eggNOG" id="COG4969">
    <property type="taxonomic scope" value="Bacteria"/>
</dbReference>
<sequence length="226" mass="23864">MSDWYYATADGQRHGPLPAAGLAALARSGKVGPQTLVWREGLAQWTPLSAHEAELGLVASPPPVPGQARAPMVQQATPPARRNGCLVALLIGIGGLVLVSIIGILAAIALPAYNDYTMRAKVAGALAEARVHQPEVVAFIETHSRCPTNDDEGFAAAENYAGGQLASIRFGEFEESSLCGLAATIHAPGVDAIDDQPIWLEYNAAVDTWLCSSAVEDRYLPHECRG</sequence>
<name>E6WPB6_PSEUU</name>
<comment type="similarity">
    <text evidence="1">Belongs to the N-Me-Phe pilin family.</text>
</comment>
<dbReference type="InterPro" id="IPR045584">
    <property type="entry name" value="Pilin-like"/>
</dbReference>
<dbReference type="OrthoDB" id="198456at2"/>
<dbReference type="InterPro" id="IPR025640">
    <property type="entry name" value="GYF_2"/>
</dbReference>
<evidence type="ECO:0000256" key="2">
    <source>
        <dbReference type="SAM" id="Phobius"/>
    </source>
</evidence>
<proteinExistence type="inferred from homology"/>
<accession>E6WPB6</accession>
<dbReference type="Pfam" id="PF14237">
    <property type="entry name" value="GYF_2"/>
    <property type="match status" value="1"/>
</dbReference>
<organism evidence="4 5">
    <name type="scientific">Pseudoxanthomonas suwonensis (strain 11-1)</name>
    <dbReference type="NCBI Taxonomy" id="743721"/>
    <lineage>
        <taxon>Bacteria</taxon>
        <taxon>Pseudomonadati</taxon>
        <taxon>Pseudomonadota</taxon>
        <taxon>Gammaproteobacteria</taxon>
        <taxon>Lysobacterales</taxon>
        <taxon>Lysobacteraceae</taxon>
        <taxon>Pseudoxanthomonas</taxon>
    </lineage>
</organism>
<keyword evidence="2" id="KW-0812">Transmembrane</keyword>
<keyword evidence="2" id="KW-0472">Membrane</keyword>
<dbReference type="Proteomes" id="UP000008632">
    <property type="component" value="Chromosome"/>
</dbReference>
<feature type="transmembrane region" description="Helical" evidence="2">
    <location>
        <begin position="86"/>
        <end position="110"/>
    </location>
</feature>
<keyword evidence="5" id="KW-1185">Reference proteome</keyword>
<dbReference type="Gene3D" id="3.30.700.10">
    <property type="entry name" value="Glycoprotein, Type 4 Pilin"/>
    <property type="match status" value="1"/>
</dbReference>